<evidence type="ECO:0000256" key="11">
    <source>
        <dbReference type="HAMAP-Rule" id="MF_00255"/>
    </source>
</evidence>
<keyword evidence="6 11" id="KW-0547">Nucleotide-binding</keyword>
<dbReference type="PANTHER" id="PTHR30075">
    <property type="entry name" value="GLYCYL-TRNA SYNTHETASE"/>
    <property type="match status" value="1"/>
</dbReference>
<dbReference type="Pfam" id="PF02092">
    <property type="entry name" value="tRNA_synt_2f"/>
    <property type="match status" value="1"/>
</dbReference>
<reference evidence="14" key="1">
    <citation type="submission" date="2015-12" db="EMBL/GenBank/DDBJ databases">
        <authorList>
            <person name="Shamseldin A."/>
            <person name="Moawad H."/>
            <person name="Abd El-Rahim W.M."/>
            <person name="Sadowsky M.J."/>
        </authorList>
    </citation>
    <scope>NUCLEOTIDE SEQUENCE [LARGE SCALE GENOMIC DNA]</scope>
    <source>
        <strain evidence="14">2538-88</strain>
    </source>
</reference>
<dbReference type="EC" id="6.1.1.14" evidence="11"/>
<comment type="subunit">
    <text evidence="3 11">Tetramer of two alpha and two beta subunits.</text>
</comment>
<dbReference type="GO" id="GO:0005829">
    <property type="term" value="C:cytosol"/>
    <property type="evidence" value="ECO:0007669"/>
    <property type="project" value="TreeGrafter"/>
</dbReference>
<dbReference type="PROSITE" id="PS50861">
    <property type="entry name" value="AA_TRNA_LIGASE_II_GLYAB"/>
    <property type="match status" value="1"/>
</dbReference>
<keyword evidence="7 11" id="KW-0067">ATP-binding</keyword>
<dbReference type="AlphaFoldDB" id="A0A151KV81"/>
<feature type="domain" description="DALR anticodon binding" evidence="12">
    <location>
        <begin position="583"/>
        <end position="686"/>
    </location>
</feature>
<dbReference type="SUPFAM" id="SSF109604">
    <property type="entry name" value="HD-domain/PDEase-like"/>
    <property type="match status" value="1"/>
</dbReference>
<comment type="similarity">
    <text evidence="2 11">Belongs to the class-II aminoacyl-tRNA synthetase family.</text>
</comment>
<dbReference type="GO" id="GO:0004814">
    <property type="term" value="F:arginine-tRNA ligase activity"/>
    <property type="evidence" value="ECO:0007669"/>
    <property type="project" value="InterPro"/>
</dbReference>
<evidence type="ECO:0000256" key="1">
    <source>
        <dbReference type="ARBA" id="ARBA00004496"/>
    </source>
</evidence>
<evidence type="ECO:0000256" key="7">
    <source>
        <dbReference type="ARBA" id="ARBA00022840"/>
    </source>
</evidence>
<keyword evidence="9 11" id="KW-0030">Aminoacyl-tRNA synthetase</keyword>
<dbReference type="InterPro" id="IPR015944">
    <property type="entry name" value="Gly-tRNA-synth_bsu"/>
</dbReference>
<comment type="caution">
    <text evidence="13">The sequence shown here is derived from an EMBL/GenBank/DDBJ whole genome shotgun (WGS) entry which is preliminary data.</text>
</comment>
<evidence type="ECO:0000256" key="8">
    <source>
        <dbReference type="ARBA" id="ARBA00022917"/>
    </source>
</evidence>
<dbReference type="GO" id="GO:0004820">
    <property type="term" value="F:glycine-tRNA ligase activity"/>
    <property type="evidence" value="ECO:0007669"/>
    <property type="project" value="UniProtKB-UniRule"/>
</dbReference>
<evidence type="ECO:0000256" key="10">
    <source>
        <dbReference type="ARBA" id="ARBA00047937"/>
    </source>
</evidence>
<dbReference type="GO" id="GO:0006426">
    <property type="term" value="P:glycyl-tRNA aminoacylation"/>
    <property type="evidence" value="ECO:0007669"/>
    <property type="project" value="UniProtKB-UniRule"/>
</dbReference>
<dbReference type="RefSeq" id="WP_061897582.1">
    <property type="nucleotide sequence ID" value="NZ_LOBR01000064.1"/>
</dbReference>
<evidence type="ECO:0000256" key="4">
    <source>
        <dbReference type="ARBA" id="ARBA00022490"/>
    </source>
</evidence>
<evidence type="ECO:0000256" key="3">
    <source>
        <dbReference type="ARBA" id="ARBA00011209"/>
    </source>
</evidence>
<organism evidence="13 14">
    <name type="scientific">Vibrio cidicii</name>
    <dbReference type="NCBI Taxonomy" id="1763883"/>
    <lineage>
        <taxon>Bacteria</taxon>
        <taxon>Pseudomonadati</taxon>
        <taxon>Pseudomonadota</taxon>
        <taxon>Gammaproteobacteria</taxon>
        <taxon>Vibrionales</taxon>
        <taxon>Vibrionaceae</taxon>
        <taxon>Vibrio</taxon>
    </lineage>
</organism>
<dbReference type="Proteomes" id="UP000075346">
    <property type="component" value="Unassembled WGS sequence"/>
</dbReference>
<evidence type="ECO:0000313" key="14">
    <source>
        <dbReference type="Proteomes" id="UP000075346"/>
    </source>
</evidence>
<dbReference type="SMART" id="SM00836">
    <property type="entry name" value="DALR_1"/>
    <property type="match status" value="1"/>
</dbReference>
<accession>A0A151KV81</accession>
<gene>
    <name evidence="11" type="primary">glyS</name>
    <name evidence="13" type="ORF">ATY37_00165</name>
</gene>
<dbReference type="NCBIfam" id="TIGR00211">
    <property type="entry name" value="glyS"/>
    <property type="match status" value="1"/>
</dbReference>
<keyword evidence="5 11" id="KW-0436">Ligase</keyword>
<dbReference type="InterPro" id="IPR008909">
    <property type="entry name" value="DALR_anticod-bd"/>
</dbReference>
<dbReference type="Gene3D" id="1.10.730.10">
    <property type="entry name" value="Isoleucyl-tRNA Synthetase, Domain 1"/>
    <property type="match status" value="1"/>
</dbReference>
<proteinExistence type="inferred from homology"/>
<evidence type="ECO:0000256" key="5">
    <source>
        <dbReference type="ARBA" id="ARBA00022598"/>
    </source>
</evidence>
<evidence type="ECO:0000256" key="6">
    <source>
        <dbReference type="ARBA" id="ARBA00022741"/>
    </source>
</evidence>
<evidence type="ECO:0000256" key="2">
    <source>
        <dbReference type="ARBA" id="ARBA00008226"/>
    </source>
</evidence>
<comment type="subcellular location">
    <subcellularLocation>
        <location evidence="1 11">Cytoplasm</location>
    </subcellularLocation>
</comment>
<keyword evidence="4 11" id="KW-0963">Cytoplasm</keyword>
<name>A0A151KV81_9VIBR</name>
<protein>
    <recommendedName>
        <fullName evidence="11">Glycine--tRNA ligase beta subunit</fullName>
        <ecNumber evidence="11">6.1.1.14</ecNumber>
    </recommendedName>
    <alternativeName>
        <fullName evidence="11">Glycyl-tRNA synthetase beta subunit</fullName>
        <shortName evidence="11">GlyRS</shortName>
    </alternativeName>
</protein>
<dbReference type="InterPro" id="IPR006194">
    <property type="entry name" value="Gly-tRNA-synth_heterodimer"/>
</dbReference>
<evidence type="ECO:0000256" key="9">
    <source>
        <dbReference type="ARBA" id="ARBA00023146"/>
    </source>
</evidence>
<dbReference type="PANTHER" id="PTHR30075:SF2">
    <property type="entry name" value="GLYCINE--TRNA LIGASE, CHLOROPLASTIC_MITOCHONDRIAL 2"/>
    <property type="match status" value="1"/>
</dbReference>
<dbReference type="PRINTS" id="PR01045">
    <property type="entry name" value="TRNASYNTHGB"/>
</dbReference>
<evidence type="ECO:0000313" key="13">
    <source>
        <dbReference type="EMBL" id="KYN85782.1"/>
    </source>
</evidence>
<dbReference type="Pfam" id="PF05746">
    <property type="entry name" value="DALR_1"/>
    <property type="match status" value="1"/>
</dbReference>
<comment type="catalytic activity">
    <reaction evidence="10 11">
        <text>tRNA(Gly) + glycine + ATP = glycyl-tRNA(Gly) + AMP + diphosphate</text>
        <dbReference type="Rhea" id="RHEA:16013"/>
        <dbReference type="Rhea" id="RHEA-COMP:9664"/>
        <dbReference type="Rhea" id="RHEA-COMP:9683"/>
        <dbReference type="ChEBI" id="CHEBI:30616"/>
        <dbReference type="ChEBI" id="CHEBI:33019"/>
        <dbReference type="ChEBI" id="CHEBI:57305"/>
        <dbReference type="ChEBI" id="CHEBI:78442"/>
        <dbReference type="ChEBI" id="CHEBI:78522"/>
        <dbReference type="ChEBI" id="CHEBI:456215"/>
        <dbReference type="EC" id="6.1.1.14"/>
    </reaction>
</comment>
<dbReference type="HAMAP" id="MF_00255">
    <property type="entry name" value="Gly_tRNA_synth_beta"/>
    <property type="match status" value="1"/>
</dbReference>
<evidence type="ECO:0000259" key="12">
    <source>
        <dbReference type="SMART" id="SM00836"/>
    </source>
</evidence>
<dbReference type="EMBL" id="LOBR01000064">
    <property type="protein sequence ID" value="KYN85782.1"/>
    <property type="molecule type" value="Genomic_DNA"/>
</dbReference>
<dbReference type="GO" id="GO:0005524">
    <property type="term" value="F:ATP binding"/>
    <property type="evidence" value="ECO:0007669"/>
    <property type="project" value="UniProtKB-UniRule"/>
</dbReference>
<dbReference type="GO" id="GO:0006420">
    <property type="term" value="P:arginyl-tRNA aminoacylation"/>
    <property type="evidence" value="ECO:0007669"/>
    <property type="project" value="InterPro"/>
</dbReference>
<keyword evidence="8 11" id="KW-0648">Protein biosynthesis</keyword>
<sequence length="688" mass="76098">MAKEFLIELGTEELPPKQLRTLAEAFAANFAAELKAADLAHEGIKWFATPRRLALKVANLAEGQADKVVEKRGPAIAVAFDADGQPTKAAQGWARGNGITVEQADRLKTDQGEWLLYKQEVKGQEAKAVVVELAAKALANLPIAKPMRWGDKETQFIRPVKTLTILFGDELIEGEILGVSSARTIRGHRFMGEAEFTIDSASQYPAILEERGKVIADYDARKATIIADAQKAAQQVGGVADLEDDLVEEVTSLVEWPVVLTAKFEEKFLKVPSEALVYTMKGDQKYFPVYDAEKKLLPNFIFVSNIESKEPRHVIEGNEKVVRPRLADAEFFFNTDRKSKLIDRLPQLETAIFQQKLGTIKDKTDRITELAGYIAEQIGADVEKSKRAGLLAKCDLMTSMVFEFTDTQGVMGMHYARHDGEAEEVAVALNEQYMPRYAGDSLPTNGVSAAVAMADKLDTIVGIFGIGQAPKGSDPFALRRASLGVLRIIVEYGYNLDLVDLVAKAKSLFGDRLTNENVEQDVIEFMLGRFRAWYQDEGFSVDIIQAVLARRPTKPADFDQRVKAVSHFRELDAAESLAAANKRVGNILAKFEGELPTEIDLSLLQEDAEKALAENVEVLTEALEPAFATGNYQQALSQLAALREPVDAFFDNVMVMADDEALKKNRLTLLNNLRNLFLQIADISLLQK</sequence>